<dbReference type="Proteomes" id="UP001178288">
    <property type="component" value="Chromosome"/>
</dbReference>
<dbReference type="KEGG" id="nnv:QNH39_04970"/>
<evidence type="ECO:0000313" key="3">
    <source>
        <dbReference type="Proteomes" id="UP001178288"/>
    </source>
</evidence>
<evidence type="ECO:0000313" key="2">
    <source>
        <dbReference type="EMBL" id="WHY87214.1"/>
    </source>
</evidence>
<protein>
    <submittedName>
        <fullName evidence="2">Uncharacterized protein</fullName>
    </submittedName>
</protein>
<reference evidence="2" key="1">
    <citation type="submission" date="2023-05" db="EMBL/GenBank/DDBJ databases">
        <title>Comparative genomics of Bacillaceae isolates and their secondary metabolite potential.</title>
        <authorList>
            <person name="Song L."/>
            <person name="Nielsen L.J."/>
            <person name="Mohite O."/>
            <person name="Xu X."/>
            <person name="Weber T."/>
            <person name="Kovacs A.T."/>
        </authorList>
    </citation>
    <scope>NUCLEOTIDE SEQUENCE</scope>
    <source>
        <strain evidence="2">XLM17</strain>
    </source>
</reference>
<sequence length="127" mass="14715">MSDFLESIEYETGTAIQTFNIIEVMEHAEGFEVLLDIDLDSGYELEGVKLLVTHEDLDAYETNDIQEGVKYALGFFDQTLEASQLEIKNKSRKEPLKSTETRSQEEQALKEKYNIKDDDRAWEDDRL</sequence>
<dbReference type="EMBL" id="CP126114">
    <property type="protein sequence ID" value="WHY87214.1"/>
    <property type="molecule type" value="Genomic_DNA"/>
</dbReference>
<name>A0AA95MNC8_9BACI</name>
<feature type="region of interest" description="Disordered" evidence="1">
    <location>
        <begin position="87"/>
        <end position="127"/>
    </location>
</feature>
<evidence type="ECO:0000256" key="1">
    <source>
        <dbReference type="SAM" id="MobiDB-lite"/>
    </source>
</evidence>
<keyword evidence="3" id="KW-1185">Reference proteome</keyword>
<dbReference type="AlphaFoldDB" id="A0AA95MNC8"/>
<proteinExistence type="predicted"/>
<accession>A0AA95MNC8</accession>
<gene>
    <name evidence="2" type="ORF">QNH39_04970</name>
</gene>
<organism evidence="2 3">
    <name type="scientific">Neobacillus novalis</name>
    <dbReference type="NCBI Taxonomy" id="220687"/>
    <lineage>
        <taxon>Bacteria</taxon>
        <taxon>Bacillati</taxon>
        <taxon>Bacillota</taxon>
        <taxon>Bacilli</taxon>
        <taxon>Bacillales</taxon>
        <taxon>Bacillaceae</taxon>
        <taxon>Neobacillus</taxon>
    </lineage>
</organism>
<dbReference type="RefSeq" id="WP_235845493.1">
    <property type="nucleotide sequence ID" value="NZ_CP126114.1"/>
</dbReference>